<sequence length="61" mass="7201">MVTGIFMIKESEKMIIEMIMVHLKKNRKEAVQYYNKNMVSNKNESHFFCQNSEDKLGVCNV</sequence>
<protein>
    <submittedName>
        <fullName evidence="1">Uncharacterized protein</fullName>
    </submittedName>
</protein>
<proteinExistence type="predicted"/>
<reference evidence="2" key="1">
    <citation type="journal article" date="2019" name="Int. J. Syst. Evol. Microbiol.">
        <title>The Global Catalogue of Microorganisms (GCM) 10K type strain sequencing project: providing services to taxonomists for standard genome sequencing and annotation.</title>
        <authorList>
            <consortium name="The Broad Institute Genomics Platform"/>
            <consortium name="The Broad Institute Genome Sequencing Center for Infectious Disease"/>
            <person name="Wu L."/>
            <person name="Ma J."/>
        </authorList>
    </citation>
    <scope>NUCLEOTIDE SEQUENCE [LARGE SCALE GENOMIC DNA]</scope>
    <source>
        <strain evidence="2">NBRC 108723</strain>
    </source>
</reference>
<gene>
    <name evidence="1" type="ORF">GCM10007938_12240</name>
</gene>
<keyword evidence="2" id="KW-1185">Reference proteome</keyword>
<accession>A0ABQ6EWR0</accession>
<dbReference type="Proteomes" id="UP001157138">
    <property type="component" value="Unassembled WGS sequence"/>
</dbReference>
<evidence type="ECO:0000313" key="1">
    <source>
        <dbReference type="EMBL" id="GLT17447.1"/>
    </source>
</evidence>
<name>A0ABQ6EWR0_9VIBR</name>
<organism evidence="1 2">
    <name type="scientific">Vibrio zhanjiangensis</name>
    <dbReference type="NCBI Taxonomy" id="1046128"/>
    <lineage>
        <taxon>Bacteria</taxon>
        <taxon>Pseudomonadati</taxon>
        <taxon>Pseudomonadota</taxon>
        <taxon>Gammaproteobacteria</taxon>
        <taxon>Vibrionales</taxon>
        <taxon>Vibrionaceae</taxon>
        <taxon>Vibrio</taxon>
    </lineage>
</organism>
<evidence type="ECO:0000313" key="2">
    <source>
        <dbReference type="Proteomes" id="UP001157138"/>
    </source>
</evidence>
<dbReference type="EMBL" id="BSPW01000022">
    <property type="protein sequence ID" value="GLT17447.1"/>
    <property type="molecule type" value="Genomic_DNA"/>
</dbReference>
<comment type="caution">
    <text evidence="1">The sequence shown here is derived from an EMBL/GenBank/DDBJ whole genome shotgun (WGS) entry which is preliminary data.</text>
</comment>